<dbReference type="EMBL" id="JACJSG010000010">
    <property type="protein sequence ID" value="MBD2500854.1"/>
    <property type="molecule type" value="Genomic_DNA"/>
</dbReference>
<gene>
    <name evidence="1" type="ORF">H6G83_09550</name>
</gene>
<dbReference type="RefSeq" id="WP_190470488.1">
    <property type="nucleotide sequence ID" value="NZ_JACJSG010000010.1"/>
</dbReference>
<name>A0ABR8D2A8_9NOST</name>
<sequence length="77" mass="8822">MHSQQAYTTVNRPGDNGTFVAPMSTISAYHPWGKTPDQARGELIDVVEIIHQQYEGNERSLPENVYISAEEERYQLR</sequence>
<protein>
    <submittedName>
        <fullName evidence="1">Uncharacterized protein</fullName>
    </submittedName>
</protein>
<reference evidence="1 2" key="1">
    <citation type="journal article" date="2020" name="ISME J.">
        <title>Comparative genomics reveals insights into cyanobacterial evolution and habitat adaptation.</title>
        <authorList>
            <person name="Chen M.Y."/>
            <person name="Teng W.K."/>
            <person name="Zhao L."/>
            <person name="Hu C.X."/>
            <person name="Zhou Y.K."/>
            <person name="Han B.P."/>
            <person name="Song L.R."/>
            <person name="Shu W.S."/>
        </authorList>
    </citation>
    <scope>NUCLEOTIDE SEQUENCE [LARGE SCALE GENOMIC DNA]</scope>
    <source>
        <strain evidence="1 2">FACHB-119</strain>
    </source>
</reference>
<accession>A0ABR8D2A8</accession>
<comment type="caution">
    <text evidence="1">The sequence shown here is derived from an EMBL/GenBank/DDBJ whole genome shotgun (WGS) entry which is preliminary data.</text>
</comment>
<organism evidence="1 2">
    <name type="scientific">Anabaena azotica FACHB-119</name>
    <dbReference type="NCBI Taxonomy" id="947527"/>
    <lineage>
        <taxon>Bacteria</taxon>
        <taxon>Bacillati</taxon>
        <taxon>Cyanobacteriota</taxon>
        <taxon>Cyanophyceae</taxon>
        <taxon>Nostocales</taxon>
        <taxon>Nostocaceae</taxon>
        <taxon>Anabaena</taxon>
        <taxon>Anabaena azotica</taxon>
    </lineage>
</organism>
<evidence type="ECO:0000313" key="1">
    <source>
        <dbReference type="EMBL" id="MBD2500854.1"/>
    </source>
</evidence>
<evidence type="ECO:0000313" key="2">
    <source>
        <dbReference type="Proteomes" id="UP000661112"/>
    </source>
</evidence>
<proteinExistence type="predicted"/>
<dbReference type="Proteomes" id="UP000661112">
    <property type="component" value="Unassembled WGS sequence"/>
</dbReference>
<keyword evidence="2" id="KW-1185">Reference proteome</keyword>